<sequence length="289" mass="31611">MQIIQYIKLLELSSPTIHTPYLLIYTGDIGCNMNVIVSLLVLAVVQQTYAGTLGSIFGTGNTVQADDDEQGTPTVIGVDENNNVRTLDWLSKTWNKPIKNAHGMSKVVIMKTGVLLGIGMKDDSLYAWKDQDGEWGWQGPVENSCCVKDIAIRWDGMILAISTDGSLLIRGLIDGSWQEAPAFACCGAGIEYNPVDGRILGLSVDGYLRSRNSLVNDWFNPATDSVKLKDLCVIQTGEHDGELYAVTKRGCKIVTMNVDREWVDSEINPDGFCINSLAAGHNAEIKTDH</sequence>
<dbReference type="RefSeq" id="XP_002735735.2">
    <property type="nucleotide sequence ID" value="XM_002735689.2"/>
</dbReference>
<evidence type="ECO:0000313" key="1">
    <source>
        <dbReference type="Proteomes" id="UP000694865"/>
    </source>
</evidence>
<keyword evidence="1" id="KW-1185">Reference proteome</keyword>
<gene>
    <name evidence="2 3" type="primary">LOC100369373</name>
</gene>
<dbReference type="RefSeq" id="XP_006817738.1">
    <property type="nucleotide sequence ID" value="XM_006817675.1"/>
</dbReference>
<proteinExistence type="predicted"/>
<dbReference type="GeneID" id="100369373"/>
<protein>
    <submittedName>
        <fullName evidence="2">Uncharacterized protein LOC100369373 isoform X1</fullName>
    </submittedName>
    <submittedName>
        <fullName evidence="3">Uncharacterized protein LOC100369373 isoform X2</fullName>
    </submittedName>
</protein>
<evidence type="ECO:0000313" key="2">
    <source>
        <dbReference type="RefSeq" id="XP_002735735.2"/>
    </source>
</evidence>
<reference evidence="2 3" key="1">
    <citation type="submission" date="2025-05" db="UniProtKB">
        <authorList>
            <consortium name="RefSeq"/>
        </authorList>
    </citation>
    <scope>IDENTIFICATION</scope>
    <source>
        <tissue evidence="2 3">Testes</tissue>
    </source>
</reference>
<evidence type="ECO:0000313" key="3">
    <source>
        <dbReference type="RefSeq" id="XP_006817738.1"/>
    </source>
</evidence>
<dbReference type="Proteomes" id="UP000694865">
    <property type="component" value="Unplaced"/>
</dbReference>
<name>A0ABM0MCJ7_SACKO</name>
<dbReference type="SUPFAM" id="SSF101898">
    <property type="entry name" value="NHL repeat"/>
    <property type="match status" value="1"/>
</dbReference>
<organism evidence="1 3">
    <name type="scientific">Saccoglossus kowalevskii</name>
    <name type="common">Acorn worm</name>
    <dbReference type="NCBI Taxonomy" id="10224"/>
    <lineage>
        <taxon>Eukaryota</taxon>
        <taxon>Metazoa</taxon>
        <taxon>Hemichordata</taxon>
        <taxon>Enteropneusta</taxon>
        <taxon>Harrimaniidae</taxon>
        <taxon>Saccoglossus</taxon>
    </lineage>
</organism>
<accession>A0ABM0MCJ7</accession>